<protein>
    <submittedName>
        <fullName evidence="2">Uncharacterized protein</fullName>
    </submittedName>
</protein>
<sequence length="121" mass="13458">MIGAMKNGKTFCFVSNPGFAFNLQMCVIVSIKTIMPGAFTLAQVSIEIPDLQQTLENGEIDKPLENLNSDVSEAMNKQNPNSNKEKKNMMAHRIFGTGEMCLINIGFLEMISMLSMYRGMI</sequence>
<dbReference type="Proteomes" id="UP001516400">
    <property type="component" value="Unassembled WGS sequence"/>
</dbReference>
<dbReference type="AlphaFoldDB" id="A0ABD2P7M1"/>
<organism evidence="2 3">
    <name type="scientific">Cryptolaemus montrouzieri</name>
    <dbReference type="NCBI Taxonomy" id="559131"/>
    <lineage>
        <taxon>Eukaryota</taxon>
        <taxon>Metazoa</taxon>
        <taxon>Ecdysozoa</taxon>
        <taxon>Arthropoda</taxon>
        <taxon>Hexapoda</taxon>
        <taxon>Insecta</taxon>
        <taxon>Pterygota</taxon>
        <taxon>Neoptera</taxon>
        <taxon>Endopterygota</taxon>
        <taxon>Coleoptera</taxon>
        <taxon>Polyphaga</taxon>
        <taxon>Cucujiformia</taxon>
        <taxon>Coccinelloidea</taxon>
        <taxon>Coccinellidae</taxon>
        <taxon>Scymninae</taxon>
        <taxon>Scymnini</taxon>
        <taxon>Cryptolaemus</taxon>
    </lineage>
</organism>
<gene>
    <name evidence="2" type="ORF">HHI36_001418</name>
</gene>
<feature type="transmembrane region" description="Helical" evidence="1">
    <location>
        <begin position="94"/>
        <end position="117"/>
    </location>
</feature>
<evidence type="ECO:0000256" key="1">
    <source>
        <dbReference type="SAM" id="Phobius"/>
    </source>
</evidence>
<accession>A0ABD2P7M1</accession>
<keyword evidence="3" id="KW-1185">Reference proteome</keyword>
<keyword evidence="1" id="KW-1133">Transmembrane helix</keyword>
<evidence type="ECO:0000313" key="2">
    <source>
        <dbReference type="EMBL" id="KAL3286933.1"/>
    </source>
</evidence>
<reference evidence="2 3" key="1">
    <citation type="journal article" date="2021" name="BMC Biol.">
        <title>Horizontally acquired antibacterial genes associated with adaptive radiation of ladybird beetles.</title>
        <authorList>
            <person name="Li H.S."/>
            <person name="Tang X.F."/>
            <person name="Huang Y.H."/>
            <person name="Xu Z.Y."/>
            <person name="Chen M.L."/>
            <person name="Du X.Y."/>
            <person name="Qiu B.Y."/>
            <person name="Chen P.T."/>
            <person name="Zhang W."/>
            <person name="Slipinski A."/>
            <person name="Escalona H.E."/>
            <person name="Waterhouse R.M."/>
            <person name="Zwick A."/>
            <person name="Pang H."/>
        </authorList>
    </citation>
    <scope>NUCLEOTIDE SEQUENCE [LARGE SCALE GENOMIC DNA]</scope>
    <source>
        <strain evidence="2">SYSU2018</strain>
    </source>
</reference>
<keyword evidence="1" id="KW-0472">Membrane</keyword>
<proteinExistence type="predicted"/>
<keyword evidence="1" id="KW-0812">Transmembrane</keyword>
<evidence type="ECO:0000313" key="3">
    <source>
        <dbReference type="Proteomes" id="UP001516400"/>
    </source>
</evidence>
<comment type="caution">
    <text evidence="2">The sequence shown here is derived from an EMBL/GenBank/DDBJ whole genome shotgun (WGS) entry which is preliminary data.</text>
</comment>
<dbReference type="EMBL" id="JABFTP020000185">
    <property type="protein sequence ID" value="KAL3286933.1"/>
    <property type="molecule type" value="Genomic_DNA"/>
</dbReference>
<name>A0ABD2P7M1_9CUCU</name>